<keyword evidence="1" id="KW-0812">Transmembrane</keyword>
<gene>
    <name evidence="2" type="ORF">EDS130_LOCUS38610</name>
</gene>
<proteinExistence type="predicted"/>
<evidence type="ECO:0000313" key="3">
    <source>
        <dbReference type="Proteomes" id="UP000663852"/>
    </source>
</evidence>
<evidence type="ECO:0000313" key="2">
    <source>
        <dbReference type="EMBL" id="CAF1437268.1"/>
    </source>
</evidence>
<reference evidence="2" key="1">
    <citation type="submission" date="2021-02" db="EMBL/GenBank/DDBJ databases">
        <authorList>
            <person name="Nowell W R."/>
        </authorList>
    </citation>
    <scope>NUCLEOTIDE SEQUENCE</scope>
</reference>
<protein>
    <submittedName>
        <fullName evidence="2">Uncharacterized protein</fullName>
    </submittedName>
</protein>
<feature type="transmembrane region" description="Helical" evidence="1">
    <location>
        <begin position="72"/>
        <end position="94"/>
    </location>
</feature>
<dbReference type="Proteomes" id="UP000663852">
    <property type="component" value="Unassembled WGS sequence"/>
</dbReference>
<comment type="caution">
    <text evidence="2">The sequence shown here is derived from an EMBL/GenBank/DDBJ whole genome shotgun (WGS) entry which is preliminary data.</text>
</comment>
<dbReference type="EMBL" id="CAJNOJ010000408">
    <property type="protein sequence ID" value="CAF1437268.1"/>
    <property type="molecule type" value="Genomic_DNA"/>
</dbReference>
<dbReference type="AlphaFoldDB" id="A0A815NRD2"/>
<keyword evidence="1" id="KW-1133">Transmembrane helix</keyword>
<sequence length="105" mass="11376">MGCCKTCCKVFGTTVGVVFLILLYAVFFAAIIIGPTRINSCPAEPRLVTWLIAFGSLDKTECDELVRKFVEIAAATVLSALGLLILSGCAFWGYDSCCNSKKKLR</sequence>
<feature type="transmembrane region" description="Helical" evidence="1">
    <location>
        <begin position="12"/>
        <end position="33"/>
    </location>
</feature>
<accession>A0A815NRD2</accession>
<evidence type="ECO:0000256" key="1">
    <source>
        <dbReference type="SAM" id="Phobius"/>
    </source>
</evidence>
<name>A0A815NRD2_ADIRI</name>
<keyword evidence="1" id="KW-0472">Membrane</keyword>
<organism evidence="2 3">
    <name type="scientific">Adineta ricciae</name>
    <name type="common">Rotifer</name>
    <dbReference type="NCBI Taxonomy" id="249248"/>
    <lineage>
        <taxon>Eukaryota</taxon>
        <taxon>Metazoa</taxon>
        <taxon>Spiralia</taxon>
        <taxon>Gnathifera</taxon>
        <taxon>Rotifera</taxon>
        <taxon>Eurotatoria</taxon>
        <taxon>Bdelloidea</taxon>
        <taxon>Adinetida</taxon>
        <taxon>Adinetidae</taxon>
        <taxon>Adineta</taxon>
    </lineage>
</organism>